<accession>A0A212QN65</accession>
<evidence type="ECO:0000313" key="13">
    <source>
        <dbReference type="EMBL" id="SNB60795.1"/>
    </source>
</evidence>
<dbReference type="OrthoDB" id="230260at2"/>
<evidence type="ECO:0000256" key="6">
    <source>
        <dbReference type="ARBA" id="ARBA00022989"/>
    </source>
</evidence>
<dbReference type="EMBL" id="FYDG01000001">
    <property type="protein sequence ID" value="SNB60795.1"/>
    <property type="molecule type" value="Genomic_DNA"/>
</dbReference>
<feature type="coiled-coil region" evidence="8">
    <location>
        <begin position="341"/>
        <end position="368"/>
    </location>
</feature>
<gene>
    <name evidence="13" type="ORF">SAMN06265338_101920</name>
</gene>
<evidence type="ECO:0000259" key="11">
    <source>
        <dbReference type="Pfam" id="PF01656"/>
    </source>
</evidence>
<evidence type="ECO:0000256" key="1">
    <source>
        <dbReference type="ARBA" id="ARBA00004651"/>
    </source>
</evidence>
<dbReference type="Proteomes" id="UP000198418">
    <property type="component" value="Unassembled WGS sequence"/>
</dbReference>
<dbReference type="GO" id="GO:0004713">
    <property type="term" value="F:protein tyrosine kinase activity"/>
    <property type="evidence" value="ECO:0007669"/>
    <property type="project" value="TreeGrafter"/>
</dbReference>
<dbReference type="SUPFAM" id="SSF52540">
    <property type="entry name" value="P-loop containing nucleoside triphosphate hydrolases"/>
    <property type="match status" value="1"/>
</dbReference>
<dbReference type="CDD" id="cd05387">
    <property type="entry name" value="BY-kinase"/>
    <property type="match status" value="1"/>
</dbReference>
<evidence type="ECO:0000313" key="14">
    <source>
        <dbReference type="Proteomes" id="UP000198418"/>
    </source>
</evidence>
<keyword evidence="3 10" id="KW-0812">Transmembrane</keyword>
<evidence type="ECO:0000256" key="10">
    <source>
        <dbReference type="SAM" id="Phobius"/>
    </source>
</evidence>
<proteinExistence type="predicted"/>
<dbReference type="GO" id="GO:0005886">
    <property type="term" value="C:plasma membrane"/>
    <property type="evidence" value="ECO:0007669"/>
    <property type="project" value="UniProtKB-SubCell"/>
</dbReference>
<name>A0A212QN65_RHOAC</name>
<dbReference type="PANTHER" id="PTHR32309:SF13">
    <property type="entry name" value="FERRIC ENTEROBACTIN TRANSPORT PROTEIN FEPE"/>
    <property type="match status" value="1"/>
</dbReference>
<keyword evidence="2" id="KW-1003">Cell membrane</keyword>
<evidence type="ECO:0000256" key="5">
    <source>
        <dbReference type="ARBA" id="ARBA00022840"/>
    </source>
</evidence>
<evidence type="ECO:0000259" key="12">
    <source>
        <dbReference type="Pfam" id="PF02706"/>
    </source>
</evidence>
<dbReference type="PANTHER" id="PTHR32309">
    <property type="entry name" value="TYROSINE-PROTEIN KINASE"/>
    <property type="match status" value="1"/>
</dbReference>
<dbReference type="RefSeq" id="WP_088519331.1">
    <property type="nucleotide sequence ID" value="NZ_FYDG01000001.1"/>
</dbReference>
<organism evidence="13 14">
    <name type="scientific">Rhodoblastus acidophilus</name>
    <name type="common">Rhodopseudomonas acidophila</name>
    <dbReference type="NCBI Taxonomy" id="1074"/>
    <lineage>
        <taxon>Bacteria</taxon>
        <taxon>Pseudomonadati</taxon>
        <taxon>Pseudomonadota</taxon>
        <taxon>Alphaproteobacteria</taxon>
        <taxon>Hyphomicrobiales</taxon>
        <taxon>Rhodoblastaceae</taxon>
        <taxon>Rhodoblastus</taxon>
    </lineage>
</organism>
<comment type="subcellular location">
    <subcellularLocation>
        <location evidence="1">Cell membrane</location>
        <topology evidence="1">Multi-pass membrane protein</topology>
    </subcellularLocation>
</comment>
<keyword evidence="6 10" id="KW-1133">Transmembrane helix</keyword>
<evidence type="ECO:0000256" key="8">
    <source>
        <dbReference type="SAM" id="Coils"/>
    </source>
</evidence>
<dbReference type="InterPro" id="IPR002586">
    <property type="entry name" value="CobQ/CobB/MinD/ParA_Nub-bd_dom"/>
</dbReference>
<evidence type="ECO:0000256" key="7">
    <source>
        <dbReference type="ARBA" id="ARBA00023136"/>
    </source>
</evidence>
<dbReference type="AlphaFoldDB" id="A0A212QN65"/>
<dbReference type="Pfam" id="PF01656">
    <property type="entry name" value="CbiA"/>
    <property type="match status" value="1"/>
</dbReference>
<dbReference type="InterPro" id="IPR003856">
    <property type="entry name" value="LPS_length_determ_N"/>
</dbReference>
<dbReference type="InterPro" id="IPR050445">
    <property type="entry name" value="Bact_polysacc_biosynth/exp"/>
</dbReference>
<evidence type="ECO:0000256" key="9">
    <source>
        <dbReference type="SAM" id="MobiDB-lite"/>
    </source>
</evidence>
<dbReference type="InterPro" id="IPR005702">
    <property type="entry name" value="Wzc-like_C"/>
</dbReference>
<reference evidence="14" key="1">
    <citation type="submission" date="2017-06" db="EMBL/GenBank/DDBJ databases">
        <authorList>
            <person name="Varghese N."/>
            <person name="Submissions S."/>
        </authorList>
    </citation>
    <scope>NUCLEOTIDE SEQUENCE [LARGE SCALE GENOMIC DNA]</scope>
    <source>
        <strain evidence="14">DSM 137</strain>
    </source>
</reference>
<feature type="coiled-coil region" evidence="8">
    <location>
        <begin position="223"/>
        <end position="286"/>
    </location>
</feature>
<feature type="domain" description="Polysaccharide chain length determinant N-terminal" evidence="12">
    <location>
        <begin position="32"/>
        <end position="114"/>
    </location>
</feature>
<keyword evidence="8" id="KW-0175">Coiled coil</keyword>
<protein>
    <submittedName>
        <fullName evidence="13">Exopolysaccharide transport protein family</fullName>
    </submittedName>
</protein>
<keyword evidence="7 10" id="KW-0472">Membrane</keyword>
<keyword evidence="4" id="KW-0547">Nucleotide-binding</keyword>
<evidence type="ECO:0000256" key="2">
    <source>
        <dbReference type="ARBA" id="ARBA00022475"/>
    </source>
</evidence>
<feature type="domain" description="CobQ/CobB/MinD/ParA nucleotide binding" evidence="11">
    <location>
        <begin position="572"/>
        <end position="739"/>
    </location>
</feature>
<dbReference type="Pfam" id="PF02706">
    <property type="entry name" value="Wzz"/>
    <property type="match status" value="1"/>
</dbReference>
<feature type="transmembrane region" description="Helical" evidence="10">
    <location>
        <begin position="39"/>
        <end position="57"/>
    </location>
</feature>
<evidence type="ECO:0000256" key="3">
    <source>
        <dbReference type="ARBA" id="ARBA00022692"/>
    </source>
</evidence>
<keyword evidence="5" id="KW-0067">ATP-binding</keyword>
<evidence type="ECO:0000256" key="4">
    <source>
        <dbReference type="ARBA" id="ARBA00022741"/>
    </source>
</evidence>
<dbReference type="InterPro" id="IPR027417">
    <property type="entry name" value="P-loop_NTPase"/>
</dbReference>
<dbReference type="Gene3D" id="3.40.50.300">
    <property type="entry name" value="P-loop containing nucleotide triphosphate hydrolases"/>
    <property type="match status" value="1"/>
</dbReference>
<feature type="region of interest" description="Disordered" evidence="9">
    <location>
        <begin position="125"/>
        <end position="153"/>
    </location>
</feature>
<keyword evidence="14" id="KW-1185">Reference proteome</keyword>
<sequence>MLQSNGPRSEKASPFSDSEGGVNEIIAFATGLLRRQYRVIVAAFVVALALAVGYLGVTPPTFTAQTQVLLKNPKAAFVKQESPLAESAFDVPEIETHLQLVKSTAVAIAVIRQLKLADDPDFEGPTGLGDMIGRLSSRSAPTDEAERDRINEDPPEGLIDAFLFRLQARRLGMSNIIEIAYSSRSPERAAEVVNAAAAAYIKEQMNTKFEASRSATAWLQDRLRDLGDQARREEQAVDAYRMRNNIVSSGGKPIDEQQLADFNARIVAARAQASDALARLNRYEALLRADTPANPSAELIGATVSDALASPVINTLRVELLELQRRDSEWTNRYGENHQAVKDLRARMRELRNSIRDEARRLAETSRNDYEIAVKRQQEMEKLYKAALASSRSATSAEVALRELESRAKSYRAVYETFQQRYMGAVQQETFPITEARVIYPALPPDSKSKPKSKIVLALGALGGLALGLGLGLLRDLRDSVFRTPGQIEAALHLPCFSVVPLMDAPRPGGDARVEANPPERALANVQTIDSTVVGMPLSRFAETIRSAKIGIDLNPTKTPNRVIGVTSALPNEGKTTIAASLARLIAHGGRSVVLVDCDLRHPSLSAQLTPEARCGLIEVIYGQRFEDALWRDPRTPFAVLPMVRRRPLFHSTELLASEATAKLFQRLRDSFDYVIVDLPPLAPVVDARATASFIDCHLLVVEWGRTKIEVVRRALHEAPNIYDNMVGAVLNKTDVKRMSHYDRVCADYYDERYFARYTTADDRGS</sequence>